<sequence length="186" mass="21190">MPLTNARVLNLGTTSLVLYSDCQYTVAGISAMMRERFPQQPTGSTIIIVNACSMSLEARMNDVFVLRKRYGERAFIFVLTQDNDNYEIYSRIHFVSLRSSANALLCYIMSAVILHESRAVRLSLQSMQIIYMKSLGVEIADIASLMNRSYSTIKNNFSYCKRRLHIRSSFSERALIYIAKGIVCKQ</sequence>
<dbReference type="Proteomes" id="UP001515780">
    <property type="component" value="Unassembled WGS sequence"/>
</dbReference>
<gene>
    <name evidence="1" type="ORF">F3J37_06695</name>
</gene>
<organism evidence="1 2">
    <name type="scientific">Candidatus Pantoea communis</name>
    <dbReference type="NCBI Taxonomy" id="2608354"/>
    <lineage>
        <taxon>Bacteria</taxon>
        <taxon>Pseudomonadati</taxon>
        <taxon>Pseudomonadota</taxon>
        <taxon>Gammaproteobacteria</taxon>
        <taxon>Enterobacterales</taxon>
        <taxon>Erwiniaceae</taxon>
        <taxon>Pantoea</taxon>
    </lineage>
</organism>
<protein>
    <recommendedName>
        <fullName evidence="3">HTH luxR-type domain-containing protein</fullName>
    </recommendedName>
</protein>
<comment type="caution">
    <text evidence="1">The sequence shown here is derived from an EMBL/GenBank/DDBJ whole genome shotgun (WGS) entry which is preliminary data.</text>
</comment>
<keyword evidence="2" id="KW-1185">Reference proteome</keyword>
<proteinExistence type="predicted"/>
<dbReference type="InterPro" id="IPR016032">
    <property type="entry name" value="Sig_transdc_resp-reg_C-effctor"/>
</dbReference>
<evidence type="ECO:0000313" key="2">
    <source>
        <dbReference type="Proteomes" id="UP001515780"/>
    </source>
</evidence>
<evidence type="ECO:0000313" key="1">
    <source>
        <dbReference type="EMBL" id="NIG18370.1"/>
    </source>
</evidence>
<dbReference type="EMBL" id="VWXC01000003">
    <property type="protein sequence ID" value="NIG18370.1"/>
    <property type="molecule type" value="Genomic_DNA"/>
</dbReference>
<dbReference type="RefSeq" id="WP_160867063.1">
    <property type="nucleotide sequence ID" value="NZ_VWXC01000003.1"/>
</dbReference>
<evidence type="ECO:0008006" key="3">
    <source>
        <dbReference type="Google" id="ProtNLM"/>
    </source>
</evidence>
<reference evidence="1 2" key="1">
    <citation type="journal article" date="2019" name="bioRxiv">
        <title>Bacteria contribute to plant secondary compound degradation in a generalist herbivore system.</title>
        <authorList>
            <person name="Francoeur C.B."/>
            <person name="Khadempour L."/>
            <person name="Moreira-Soto R.D."/>
            <person name="Gotting K."/>
            <person name="Book A.J."/>
            <person name="Pinto-Tomas A.A."/>
            <person name="Keefover-Ring K."/>
            <person name="Currie C.R."/>
        </authorList>
    </citation>
    <scope>NUCLEOTIDE SEQUENCE [LARGE SCALE GENOMIC DNA]</scope>
    <source>
        <strain evidence="1">Al-1710</strain>
    </source>
</reference>
<accession>A0ABX0RRW2</accession>
<name>A0ABX0RRW2_9GAMM</name>
<dbReference type="SUPFAM" id="SSF46894">
    <property type="entry name" value="C-terminal effector domain of the bipartite response regulators"/>
    <property type="match status" value="1"/>
</dbReference>